<evidence type="ECO:0008006" key="2">
    <source>
        <dbReference type="Google" id="ProtNLM"/>
    </source>
</evidence>
<comment type="caution">
    <text evidence="1">The sequence shown here is derived from an EMBL/GenBank/DDBJ whole genome shotgun (WGS) entry which is preliminary data.</text>
</comment>
<gene>
    <name evidence="1" type="ORF">EZS27_022170</name>
</gene>
<sequence length="91" mass="10458">MSTTDKLIERFKKQPKDFTFDELCKLLGCFGYEKSNKGKTSGSRVRFINKVEKLIIDIHKPHSSGDPIKETALKEIYNKLVLDGLIKLKED</sequence>
<proteinExistence type="predicted"/>
<protein>
    <recommendedName>
        <fullName evidence="2">Type II toxin-antitoxin system HicA family toxin</fullName>
    </recommendedName>
</protein>
<dbReference type="EMBL" id="SNRY01001721">
    <property type="protein sequence ID" value="KAA6328992.1"/>
    <property type="molecule type" value="Genomic_DNA"/>
</dbReference>
<accession>A0A5J4R5K1</accession>
<organism evidence="1">
    <name type="scientific">termite gut metagenome</name>
    <dbReference type="NCBI Taxonomy" id="433724"/>
    <lineage>
        <taxon>unclassified sequences</taxon>
        <taxon>metagenomes</taxon>
        <taxon>organismal metagenomes</taxon>
    </lineage>
</organism>
<dbReference type="AlphaFoldDB" id="A0A5J4R5K1"/>
<evidence type="ECO:0000313" key="1">
    <source>
        <dbReference type="EMBL" id="KAA6328992.1"/>
    </source>
</evidence>
<dbReference type="GO" id="GO:0003729">
    <property type="term" value="F:mRNA binding"/>
    <property type="evidence" value="ECO:0007669"/>
    <property type="project" value="InterPro"/>
</dbReference>
<name>A0A5J4R5K1_9ZZZZ</name>
<reference evidence="1" key="1">
    <citation type="submission" date="2019-03" db="EMBL/GenBank/DDBJ databases">
        <title>Single cell metagenomics reveals metabolic interactions within the superorganism composed of flagellate Streblomastix strix and complex community of Bacteroidetes bacteria on its surface.</title>
        <authorList>
            <person name="Treitli S.C."/>
            <person name="Kolisko M."/>
            <person name="Husnik F."/>
            <person name="Keeling P."/>
            <person name="Hampl V."/>
        </authorList>
    </citation>
    <scope>NUCLEOTIDE SEQUENCE</scope>
    <source>
        <strain evidence="1">STM</strain>
    </source>
</reference>